<dbReference type="AlphaFoldDB" id="A0A9P4V2V9"/>
<protein>
    <submittedName>
        <fullName evidence="1">Uncharacterized protein</fullName>
    </submittedName>
</protein>
<evidence type="ECO:0000313" key="2">
    <source>
        <dbReference type="Proteomes" id="UP000799444"/>
    </source>
</evidence>
<keyword evidence="2" id="KW-1185">Reference proteome</keyword>
<dbReference type="EMBL" id="ML996145">
    <property type="protein sequence ID" value="KAF2734671.1"/>
    <property type="molecule type" value="Genomic_DNA"/>
</dbReference>
<evidence type="ECO:0000313" key="1">
    <source>
        <dbReference type="EMBL" id="KAF2734671.1"/>
    </source>
</evidence>
<sequence>MSTTLGAMEPAATPVSSSSRILQLPREVRDLILDSLLNQGVVRVKSAVAEEPLFDLPYQTTHFRHQVRDLCFVLRRPCHARSTFSLPLNHIFSGYSSTGHVKVPFTYQASDQQGVHIPQLHLQVMVVCRQLYAEAREIFYGRNIFRFDSDLRIPSALRFLEDRPLESLKHIKSMELALTEDECPPEDATDVFDRDETSGERSMKLRYAYGHFTQLCAFLADRMQLRSLGILLETLERMRSRQRYPATVEDCIERESASPADVPSWIAPITRIRGLERVMFRSISRSGLLRRHAEIARLLRASVLAQSDPSVTPRRNHYDSDFVEMRLRLYSERFCEVDYPQGTDFALRCDSRNGTMESRACTFKMSINRADELKGEPRMISDVEQDEDQELWADYGYAVVACYSELQSA</sequence>
<name>A0A9P4V2V9_9PLEO</name>
<reference evidence="1" key="1">
    <citation type="journal article" date="2020" name="Stud. Mycol.">
        <title>101 Dothideomycetes genomes: a test case for predicting lifestyles and emergence of pathogens.</title>
        <authorList>
            <person name="Haridas S."/>
            <person name="Albert R."/>
            <person name="Binder M."/>
            <person name="Bloem J."/>
            <person name="Labutti K."/>
            <person name="Salamov A."/>
            <person name="Andreopoulos B."/>
            <person name="Baker S."/>
            <person name="Barry K."/>
            <person name="Bills G."/>
            <person name="Bluhm B."/>
            <person name="Cannon C."/>
            <person name="Castanera R."/>
            <person name="Culley D."/>
            <person name="Daum C."/>
            <person name="Ezra D."/>
            <person name="Gonzalez J."/>
            <person name="Henrissat B."/>
            <person name="Kuo A."/>
            <person name="Liang C."/>
            <person name="Lipzen A."/>
            <person name="Lutzoni F."/>
            <person name="Magnuson J."/>
            <person name="Mondo S."/>
            <person name="Nolan M."/>
            <person name="Ohm R."/>
            <person name="Pangilinan J."/>
            <person name="Park H.-J."/>
            <person name="Ramirez L."/>
            <person name="Alfaro M."/>
            <person name="Sun H."/>
            <person name="Tritt A."/>
            <person name="Yoshinaga Y."/>
            <person name="Zwiers L.-H."/>
            <person name="Turgeon B."/>
            <person name="Goodwin S."/>
            <person name="Spatafora J."/>
            <person name="Crous P."/>
            <person name="Grigoriev I."/>
        </authorList>
    </citation>
    <scope>NUCLEOTIDE SEQUENCE</scope>
    <source>
        <strain evidence="1">CBS 125425</strain>
    </source>
</reference>
<proteinExistence type="predicted"/>
<dbReference type="PANTHER" id="PTHR38790">
    <property type="entry name" value="2EXR DOMAIN-CONTAINING PROTEIN-RELATED"/>
    <property type="match status" value="1"/>
</dbReference>
<comment type="caution">
    <text evidence="1">The sequence shown here is derived from an EMBL/GenBank/DDBJ whole genome shotgun (WGS) entry which is preliminary data.</text>
</comment>
<dbReference type="PANTHER" id="PTHR38790:SF9">
    <property type="entry name" value="F-BOX DOMAIN-CONTAINING PROTEIN"/>
    <property type="match status" value="1"/>
</dbReference>
<accession>A0A9P4V2V9</accession>
<gene>
    <name evidence="1" type="ORF">EJ04DRAFT_564088</name>
</gene>
<organism evidence="1 2">
    <name type="scientific">Polyplosphaeria fusca</name>
    <dbReference type="NCBI Taxonomy" id="682080"/>
    <lineage>
        <taxon>Eukaryota</taxon>
        <taxon>Fungi</taxon>
        <taxon>Dikarya</taxon>
        <taxon>Ascomycota</taxon>
        <taxon>Pezizomycotina</taxon>
        <taxon>Dothideomycetes</taxon>
        <taxon>Pleosporomycetidae</taxon>
        <taxon>Pleosporales</taxon>
        <taxon>Tetraplosphaeriaceae</taxon>
        <taxon>Polyplosphaeria</taxon>
    </lineage>
</organism>
<dbReference type="Proteomes" id="UP000799444">
    <property type="component" value="Unassembled WGS sequence"/>
</dbReference>
<dbReference type="OrthoDB" id="5420711at2759"/>